<keyword evidence="5" id="KW-1185">Reference proteome</keyword>
<evidence type="ECO:0000256" key="1">
    <source>
        <dbReference type="ARBA" id="ARBA00006484"/>
    </source>
</evidence>
<dbReference type="SUPFAM" id="SSF51735">
    <property type="entry name" value="NAD(P)-binding Rossmann-fold domains"/>
    <property type="match status" value="1"/>
</dbReference>
<dbReference type="InterPro" id="IPR036291">
    <property type="entry name" value="NAD(P)-bd_dom_sf"/>
</dbReference>
<dbReference type="PANTHER" id="PTHR24321:SF8">
    <property type="entry name" value="ESTRADIOL 17-BETA-DEHYDROGENASE 8-RELATED"/>
    <property type="match status" value="1"/>
</dbReference>
<dbReference type="OrthoDB" id="1669814at2759"/>
<sequence length="246" mass="25966">MPDFTNKLCIITGAASGIGRATAIKMASHGSTLALSDINMKGLEETRSLCQNSENHSIATLDVGSSSAVNEYIEKIGEGKKVDFVFNCAGVNPTAYELTETTDAYWDKLTNTNLRGTYNITRACIPKMSAGSSLVNVSSIMGTSVAPKYAIYCATKWGIVGFTKAMALELGPKNIRINAVAPGYIDTPSNAGVVAGAEAVKEQESKVAMGRMGTAEEVADVVCFLFGDEARYVTGSVVEIHGGRLT</sequence>
<dbReference type="PRINTS" id="PR00080">
    <property type="entry name" value="SDRFAMILY"/>
</dbReference>
<dbReference type="InterPro" id="IPR002347">
    <property type="entry name" value="SDR_fam"/>
</dbReference>
<dbReference type="Gene3D" id="3.40.50.720">
    <property type="entry name" value="NAD(P)-binding Rossmann-like Domain"/>
    <property type="match status" value="1"/>
</dbReference>
<evidence type="ECO:0000313" key="5">
    <source>
        <dbReference type="Proteomes" id="UP000660729"/>
    </source>
</evidence>
<dbReference type="InterPro" id="IPR020904">
    <property type="entry name" value="Sc_DH/Rdtase_CS"/>
</dbReference>
<comment type="similarity">
    <text evidence="1">Belongs to the short-chain dehydrogenases/reductases (SDR) family.</text>
</comment>
<dbReference type="PANTHER" id="PTHR24321">
    <property type="entry name" value="DEHYDROGENASES, SHORT CHAIN"/>
    <property type="match status" value="1"/>
</dbReference>
<protein>
    <submittedName>
        <fullName evidence="4">3-oxoacyl-[acyl-carrier-protein] reductase FabG</fullName>
    </submittedName>
</protein>
<accession>A0A8H6VHE2</accession>
<dbReference type="Pfam" id="PF13561">
    <property type="entry name" value="adh_short_C2"/>
    <property type="match status" value="1"/>
</dbReference>
<dbReference type="CDD" id="cd05233">
    <property type="entry name" value="SDR_c"/>
    <property type="match status" value="1"/>
</dbReference>
<dbReference type="GO" id="GO:0016491">
    <property type="term" value="F:oxidoreductase activity"/>
    <property type="evidence" value="ECO:0007669"/>
    <property type="project" value="UniProtKB-KW"/>
</dbReference>
<dbReference type="AlphaFoldDB" id="A0A8H6VHE2"/>
<comment type="caution">
    <text evidence="4">The sequence shown here is derived from an EMBL/GenBank/DDBJ whole genome shotgun (WGS) entry which is preliminary data.</text>
</comment>
<keyword evidence="2" id="KW-0521">NADP</keyword>
<name>A0A8H6VHE2_9PEZI</name>
<dbReference type="PROSITE" id="PS00061">
    <property type="entry name" value="ADH_SHORT"/>
    <property type="match status" value="1"/>
</dbReference>
<gene>
    <name evidence="4" type="ORF">HII31_11865</name>
</gene>
<dbReference type="PRINTS" id="PR00081">
    <property type="entry name" value="GDHRDH"/>
</dbReference>
<proteinExistence type="inferred from homology"/>
<reference evidence="4" key="1">
    <citation type="submission" date="2020-04" db="EMBL/GenBank/DDBJ databases">
        <title>Draft genome resource of the tomato pathogen Pseudocercospora fuligena.</title>
        <authorList>
            <person name="Zaccaron A."/>
        </authorList>
    </citation>
    <scope>NUCLEOTIDE SEQUENCE</scope>
    <source>
        <strain evidence="4">PF001</strain>
    </source>
</reference>
<evidence type="ECO:0000256" key="2">
    <source>
        <dbReference type="ARBA" id="ARBA00022857"/>
    </source>
</evidence>
<evidence type="ECO:0000313" key="4">
    <source>
        <dbReference type="EMBL" id="KAF7186905.1"/>
    </source>
</evidence>
<dbReference type="Proteomes" id="UP000660729">
    <property type="component" value="Unassembled WGS sequence"/>
</dbReference>
<evidence type="ECO:0000256" key="3">
    <source>
        <dbReference type="ARBA" id="ARBA00023002"/>
    </source>
</evidence>
<dbReference type="FunFam" id="3.40.50.720:FF:000084">
    <property type="entry name" value="Short-chain dehydrogenase reductase"/>
    <property type="match status" value="1"/>
</dbReference>
<dbReference type="EMBL" id="JABCIY010000245">
    <property type="protein sequence ID" value="KAF7186905.1"/>
    <property type="molecule type" value="Genomic_DNA"/>
</dbReference>
<keyword evidence="3" id="KW-0560">Oxidoreductase</keyword>
<organism evidence="4 5">
    <name type="scientific">Pseudocercospora fuligena</name>
    <dbReference type="NCBI Taxonomy" id="685502"/>
    <lineage>
        <taxon>Eukaryota</taxon>
        <taxon>Fungi</taxon>
        <taxon>Dikarya</taxon>
        <taxon>Ascomycota</taxon>
        <taxon>Pezizomycotina</taxon>
        <taxon>Dothideomycetes</taxon>
        <taxon>Dothideomycetidae</taxon>
        <taxon>Mycosphaerellales</taxon>
        <taxon>Mycosphaerellaceae</taxon>
        <taxon>Pseudocercospora</taxon>
    </lineage>
</organism>